<accession>A0AA41NHJ7</accession>
<feature type="signal peptide" evidence="1">
    <location>
        <begin position="1"/>
        <end position="19"/>
    </location>
</feature>
<dbReference type="AlphaFoldDB" id="A0AA41NHJ7"/>
<comment type="caution">
    <text evidence="2">The sequence shown here is derived from an EMBL/GenBank/DDBJ whole genome shotgun (WGS) entry which is preliminary data.</text>
</comment>
<evidence type="ECO:0000256" key="1">
    <source>
        <dbReference type="SAM" id="SignalP"/>
    </source>
</evidence>
<dbReference type="Proteomes" id="UP001166674">
    <property type="component" value="Unassembled WGS sequence"/>
</dbReference>
<name>A0AA41NHJ7_SCICA</name>
<organism evidence="2 3">
    <name type="scientific">Sciurus carolinensis</name>
    <name type="common">Eastern gray squirrel</name>
    <dbReference type="NCBI Taxonomy" id="30640"/>
    <lineage>
        <taxon>Eukaryota</taxon>
        <taxon>Metazoa</taxon>
        <taxon>Chordata</taxon>
        <taxon>Craniata</taxon>
        <taxon>Vertebrata</taxon>
        <taxon>Euteleostomi</taxon>
        <taxon>Mammalia</taxon>
        <taxon>Eutheria</taxon>
        <taxon>Euarchontoglires</taxon>
        <taxon>Glires</taxon>
        <taxon>Rodentia</taxon>
        <taxon>Sciuromorpha</taxon>
        <taxon>Sciuridae</taxon>
        <taxon>Sciurinae</taxon>
        <taxon>Sciurini</taxon>
        <taxon>Sciurus</taxon>
    </lineage>
</organism>
<sequence length="258" mass="28918">MPGLSPVTMLLLHVGVAAAHWLRVCMSLSLQVCLLLFCLIRGLVSALEAVLDSNTEVAPFRVLLQVPSAQVYSPIACGEFLDGCDVHWAIATVQLVIPWVDIQKLERTANVFVADTIRITTQNKERDSSMFLILYVVLKIMEQLVDVMLRRLLDNEVVSMEKMEDTSLLPSPILISIRSKMAFQFIELKDRETLEETLLERLKQVHANHPVHYDTSTNDKDMVGACSMVAFCDVTVPLSPPLCQWAPEGMCRKGPPWV</sequence>
<protein>
    <submittedName>
        <fullName evidence="2">TBC1 domain family member 8</fullName>
    </submittedName>
</protein>
<feature type="chain" id="PRO_5041322747" evidence="1">
    <location>
        <begin position="20"/>
        <end position="258"/>
    </location>
</feature>
<proteinExistence type="predicted"/>
<dbReference type="EMBL" id="JAATJV010439900">
    <property type="protein sequence ID" value="MBZ3890479.1"/>
    <property type="molecule type" value="Genomic_DNA"/>
</dbReference>
<keyword evidence="1" id="KW-0732">Signal</keyword>
<reference evidence="2" key="1">
    <citation type="submission" date="2020-03" db="EMBL/GenBank/DDBJ databases">
        <title>Studies in the Genomics of Life Span.</title>
        <authorList>
            <person name="Glass D."/>
        </authorList>
    </citation>
    <scope>NUCLEOTIDE SEQUENCE</scope>
    <source>
        <strain evidence="2">SUZIE</strain>
        <tissue evidence="2">Muscle</tissue>
    </source>
</reference>
<gene>
    <name evidence="2" type="ORF">SUZIE_208165</name>
</gene>
<evidence type="ECO:0000313" key="3">
    <source>
        <dbReference type="Proteomes" id="UP001166674"/>
    </source>
</evidence>
<evidence type="ECO:0000313" key="2">
    <source>
        <dbReference type="EMBL" id="MBZ3890479.1"/>
    </source>
</evidence>
<keyword evidence="3" id="KW-1185">Reference proteome</keyword>